<evidence type="ECO:0000313" key="2">
    <source>
        <dbReference type="EMBL" id="OMH83783.1"/>
    </source>
</evidence>
<feature type="compositionally biased region" description="Basic and acidic residues" evidence="1">
    <location>
        <begin position="427"/>
        <end position="438"/>
    </location>
</feature>
<dbReference type="Proteomes" id="UP000188320">
    <property type="component" value="Unassembled WGS sequence"/>
</dbReference>
<feature type="region of interest" description="Disordered" evidence="1">
    <location>
        <begin position="338"/>
        <end position="375"/>
    </location>
</feature>
<dbReference type="EMBL" id="LSSK01000313">
    <property type="protein sequence ID" value="OMH83783.1"/>
    <property type="molecule type" value="Genomic_DNA"/>
</dbReference>
<reference evidence="3" key="1">
    <citation type="submission" date="2017-01" db="EMBL/GenBank/DDBJ databases">
        <authorList>
            <person name="Wang Y."/>
            <person name="White M."/>
            <person name="Kvist S."/>
            <person name="Moncalvo J.-M."/>
        </authorList>
    </citation>
    <scope>NUCLEOTIDE SEQUENCE [LARGE SCALE GENOMIC DNA]</scope>
    <source>
        <strain evidence="3">COL-18-3</strain>
    </source>
</reference>
<sequence>MGLEQSNKQNPSKKGVKSKQNQKKNRRRMAEKAKYEVVDELIRGVGKPPKNPVNLGIKYRTNSGARHYQVGYGSRKSSGDHREKGTDLLRGAKRRRLSGVPEQNPQPRGRVREIQNNLNGRGKRKSISVELGEGKFNNRNILNSIITDHKKSGEKEVQGRDEEKVKGNKVEKEQSIEVITESFTKSKEDPQPIAKIHDKRGIIKVYDLSTDSEEDEPGEGVINEDTMKDVEKNKGNEGEEEVTEIKETPLKESKNSADTTQKSELMEIIDTTSESASASESESGSKSEPELGSGFKSDSERDGDSFFSILKQDAAKSSNSCVGVAIKLKDSSTVVIGSRVEQKSSESIEIHKKSYEKQQSKGKSVQSNELEKRVEENLNIGPNKRELRRRTIGLAFPSHQPLVINRLKTKEQSTSKQVNSEDVTVMYKDRSTHNRMKGEMGPGNSDYWWE</sequence>
<name>A0A1R1PSB3_ZANCU</name>
<feature type="region of interest" description="Disordered" evidence="1">
    <location>
        <begin position="151"/>
        <end position="172"/>
    </location>
</feature>
<gene>
    <name evidence="2" type="ORF">AX774_g2709</name>
</gene>
<dbReference type="AlphaFoldDB" id="A0A1R1PSB3"/>
<keyword evidence="3" id="KW-1185">Reference proteome</keyword>
<feature type="region of interest" description="Disordered" evidence="1">
    <location>
        <begin position="1"/>
        <end position="34"/>
    </location>
</feature>
<accession>A0A1R1PSB3</accession>
<evidence type="ECO:0000256" key="1">
    <source>
        <dbReference type="SAM" id="MobiDB-lite"/>
    </source>
</evidence>
<proteinExistence type="predicted"/>
<organism evidence="2 3">
    <name type="scientific">Zancudomyces culisetae</name>
    <name type="common">Gut fungus</name>
    <name type="synonym">Smittium culisetae</name>
    <dbReference type="NCBI Taxonomy" id="1213189"/>
    <lineage>
        <taxon>Eukaryota</taxon>
        <taxon>Fungi</taxon>
        <taxon>Fungi incertae sedis</taxon>
        <taxon>Zoopagomycota</taxon>
        <taxon>Kickxellomycotina</taxon>
        <taxon>Harpellomycetes</taxon>
        <taxon>Harpellales</taxon>
        <taxon>Legeriomycetaceae</taxon>
        <taxon>Zancudomyces</taxon>
    </lineage>
</organism>
<evidence type="ECO:0000313" key="3">
    <source>
        <dbReference type="Proteomes" id="UP000188320"/>
    </source>
</evidence>
<protein>
    <submittedName>
        <fullName evidence="2">Uncharacterized protein</fullName>
    </submittedName>
</protein>
<comment type="caution">
    <text evidence="2">The sequence shown here is derived from an EMBL/GenBank/DDBJ whole genome shotgun (WGS) entry which is preliminary data.</text>
</comment>
<feature type="compositionally biased region" description="Basic and acidic residues" evidence="1">
    <location>
        <begin position="225"/>
        <end position="255"/>
    </location>
</feature>
<feature type="compositionally biased region" description="Basic and acidic residues" evidence="1">
    <location>
        <begin position="77"/>
        <end position="87"/>
    </location>
</feature>
<feature type="region of interest" description="Disordered" evidence="1">
    <location>
        <begin position="207"/>
        <end position="303"/>
    </location>
</feature>
<feature type="region of interest" description="Disordered" evidence="1">
    <location>
        <begin position="409"/>
        <end position="450"/>
    </location>
</feature>
<feature type="compositionally biased region" description="Low complexity" evidence="1">
    <location>
        <begin position="273"/>
        <end position="282"/>
    </location>
</feature>
<feature type="compositionally biased region" description="Basic and acidic residues" evidence="1">
    <location>
        <begin position="340"/>
        <end position="359"/>
    </location>
</feature>
<feature type="region of interest" description="Disordered" evidence="1">
    <location>
        <begin position="63"/>
        <end position="112"/>
    </location>
</feature>
<feature type="compositionally biased region" description="Polar residues" evidence="1">
    <location>
        <begin position="1"/>
        <end position="10"/>
    </location>
</feature>
<feature type="compositionally biased region" description="Basic residues" evidence="1">
    <location>
        <begin position="14"/>
        <end position="27"/>
    </location>
</feature>